<dbReference type="InterPro" id="IPR052524">
    <property type="entry name" value="MFS_Cyanate_Porter"/>
</dbReference>
<dbReference type="EMBL" id="JACHXM010000014">
    <property type="protein sequence ID" value="MBB3141928.1"/>
    <property type="molecule type" value="Genomic_DNA"/>
</dbReference>
<dbReference type="AlphaFoldDB" id="A0A7W5C178"/>
<evidence type="ECO:0000256" key="1">
    <source>
        <dbReference type="ARBA" id="ARBA00022692"/>
    </source>
</evidence>
<feature type="transmembrane region" description="Helical" evidence="4">
    <location>
        <begin position="256"/>
        <end position="275"/>
    </location>
</feature>
<evidence type="ECO:0000313" key="7">
    <source>
        <dbReference type="Proteomes" id="UP000525987"/>
    </source>
</evidence>
<feature type="transmembrane region" description="Helical" evidence="4">
    <location>
        <begin position="287"/>
        <end position="306"/>
    </location>
</feature>
<dbReference type="GO" id="GO:0022857">
    <property type="term" value="F:transmembrane transporter activity"/>
    <property type="evidence" value="ECO:0007669"/>
    <property type="project" value="InterPro"/>
</dbReference>
<comment type="caution">
    <text evidence="6">The sequence shown here is derived from an EMBL/GenBank/DDBJ whole genome shotgun (WGS) entry which is preliminary data.</text>
</comment>
<feature type="transmembrane region" description="Helical" evidence="4">
    <location>
        <begin position="176"/>
        <end position="196"/>
    </location>
</feature>
<feature type="transmembrane region" description="Helical" evidence="4">
    <location>
        <begin position="377"/>
        <end position="396"/>
    </location>
</feature>
<feature type="transmembrane region" description="Helical" evidence="4">
    <location>
        <begin position="24"/>
        <end position="41"/>
    </location>
</feature>
<accession>A0A7W5C178</accession>
<dbReference type="PANTHER" id="PTHR23523">
    <property type="match status" value="1"/>
</dbReference>
<dbReference type="PANTHER" id="PTHR23523:SF1">
    <property type="entry name" value="CYANATE TRANSPORT PROTEIN CYNX"/>
    <property type="match status" value="1"/>
</dbReference>
<protein>
    <submittedName>
        <fullName evidence="6">CP family cyanate transporter-like MFS transporter</fullName>
    </submittedName>
</protein>
<proteinExistence type="predicted"/>
<organism evidence="6 7">
    <name type="scientific">Halomonas organivorans</name>
    <dbReference type="NCBI Taxonomy" id="257772"/>
    <lineage>
        <taxon>Bacteria</taxon>
        <taxon>Pseudomonadati</taxon>
        <taxon>Pseudomonadota</taxon>
        <taxon>Gammaproteobacteria</taxon>
        <taxon>Oceanospirillales</taxon>
        <taxon>Halomonadaceae</taxon>
        <taxon>Halomonas</taxon>
    </lineage>
</organism>
<dbReference type="InterPro" id="IPR036259">
    <property type="entry name" value="MFS_trans_sf"/>
</dbReference>
<dbReference type="SUPFAM" id="SSF103473">
    <property type="entry name" value="MFS general substrate transporter"/>
    <property type="match status" value="1"/>
</dbReference>
<evidence type="ECO:0000256" key="3">
    <source>
        <dbReference type="ARBA" id="ARBA00023136"/>
    </source>
</evidence>
<reference evidence="6 7" key="1">
    <citation type="submission" date="2020-08" db="EMBL/GenBank/DDBJ databases">
        <title>Genomic Encyclopedia of Type Strains, Phase III (KMG-III): the genomes of soil and plant-associated and newly described type strains.</title>
        <authorList>
            <person name="Whitman W."/>
        </authorList>
    </citation>
    <scope>NUCLEOTIDE SEQUENCE [LARGE SCALE GENOMIC DNA]</scope>
    <source>
        <strain evidence="6 7">CECT 5995</strain>
    </source>
</reference>
<evidence type="ECO:0000259" key="5">
    <source>
        <dbReference type="PROSITE" id="PS50850"/>
    </source>
</evidence>
<evidence type="ECO:0000256" key="4">
    <source>
        <dbReference type="SAM" id="Phobius"/>
    </source>
</evidence>
<feature type="transmembrane region" description="Helical" evidence="4">
    <location>
        <begin position="312"/>
        <end position="334"/>
    </location>
</feature>
<evidence type="ECO:0000313" key="6">
    <source>
        <dbReference type="EMBL" id="MBB3141928.1"/>
    </source>
</evidence>
<keyword evidence="3 4" id="KW-0472">Membrane</keyword>
<feature type="transmembrane region" description="Helical" evidence="4">
    <location>
        <begin position="223"/>
        <end position="244"/>
    </location>
</feature>
<feature type="transmembrane region" description="Helical" evidence="4">
    <location>
        <begin position="61"/>
        <end position="79"/>
    </location>
</feature>
<dbReference type="InterPro" id="IPR011701">
    <property type="entry name" value="MFS"/>
</dbReference>
<feature type="domain" description="Major facilitator superfamily (MFS) profile" evidence="5">
    <location>
        <begin position="24"/>
        <end position="401"/>
    </location>
</feature>
<keyword evidence="2 4" id="KW-1133">Transmembrane helix</keyword>
<evidence type="ECO:0000256" key="2">
    <source>
        <dbReference type="ARBA" id="ARBA00022989"/>
    </source>
</evidence>
<feature type="transmembrane region" description="Helical" evidence="4">
    <location>
        <begin position="115"/>
        <end position="134"/>
    </location>
</feature>
<gene>
    <name evidence="6" type="ORF">FHR96_002809</name>
</gene>
<dbReference type="InterPro" id="IPR020846">
    <property type="entry name" value="MFS_dom"/>
</dbReference>
<name>A0A7W5C178_9GAMM</name>
<dbReference type="PROSITE" id="PS50850">
    <property type="entry name" value="MFS"/>
    <property type="match status" value="1"/>
</dbReference>
<keyword evidence="1 4" id="KW-0812">Transmembrane</keyword>
<dbReference type="Pfam" id="PF07690">
    <property type="entry name" value="MFS_1"/>
    <property type="match status" value="1"/>
</dbReference>
<dbReference type="NCBIfam" id="NF007256">
    <property type="entry name" value="PRK09705.1"/>
    <property type="match status" value="1"/>
</dbReference>
<feature type="transmembrane region" description="Helical" evidence="4">
    <location>
        <begin position="346"/>
        <end position="365"/>
    </location>
</feature>
<feature type="transmembrane region" description="Helical" evidence="4">
    <location>
        <begin position="91"/>
        <end position="109"/>
    </location>
</feature>
<dbReference type="Proteomes" id="UP000525987">
    <property type="component" value="Unassembled WGS sequence"/>
</dbReference>
<keyword evidence="7" id="KW-1185">Reference proteome</keyword>
<dbReference type="Gene3D" id="1.20.1250.20">
    <property type="entry name" value="MFS general substrate transporter like domains"/>
    <property type="match status" value="2"/>
</dbReference>
<dbReference type="RefSeq" id="WP_221195831.1">
    <property type="nucleotide sequence ID" value="NZ_JACHXM010000014.1"/>
</dbReference>
<sequence length="411" mass="42647">MKGATTGTAPLDGPQRLDRLEQRGAILALVVLVAINLRPFLTSPGPIFETIQADIGLGHSSAALLTLIPTLLMGVGAFLSPTIQARTGTRTGILGALCLLMLGLLLRLVAIDGTLLIATALVCGLGVAFIQSAFPGIIKDSFPTRVPLIMGVYSAVIMGGGALGAQATPFLIAHGLGWRAALAWLALPALLALLWAGKTLRERGGQELDGSITRRLATRPRTWLLITTFGLVNAGYSSAVTWLAPFYQQHGESVSSSAGLVAIMAACQAVSAVSIGGLSSWCRDRRWMLCLTAALQATGYLGLALLPELSPVMWVAICGAGLGGSFTVALVTALDHLPSPMEAGALTALMQGGGFIIAAMGPLAMATLLDVSGGYQAGWLMHLGLALASLVLYLRLSPRSYRRAMGIADTP</sequence>
<feature type="transmembrane region" description="Helical" evidence="4">
    <location>
        <begin position="146"/>
        <end position="164"/>
    </location>
</feature>